<evidence type="ECO:0000313" key="1">
    <source>
        <dbReference type="EMBL" id="RUT04333.1"/>
    </source>
</evidence>
<dbReference type="SUPFAM" id="SSF52833">
    <property type="entry name" value="Thioredoxin-like"/>
    <property type="match status" value="1"/>
</dbReference>
<reference evidence="1" key="1">
    <citation type="submission" date="2018-12" db="EMBL/GenBank/DDBJ databases">
        <authorList>
            <person name="Will S."/>
            <person name="Neumann-Schaal M."/>
            <person name="Henke P."/>
        </authorList>
    </citation>
    <scope>NUCLEOTIDE SEQUENCE</scope>
    <source>
        <strain evidence="1">PCC 7102</strain>
    </source>
</reference>
<dbReference type="InterPro" id="IPR036249">
    <property type="entry name" value="Thioredoxin-like_sf"/>
</dbReference>
<dbReference type="AlphaFoldDB" id="A0A3S1AM28"/>
<dbReference type="PANTHER" id="PTHR31902">
    <property type="entry name" value="ACTIN PATCHES DISTAL PROTEIN 1"/>
    <property type="match status" value="1"/>
</dbReference>
<reference evidence="1" key="2">
    <citation type="journal article" date="2019" name="Genome Biol. Evol.">
        <title>Day and night: Metabolic profiles and evolutionary relationships of six axenic non-marine cyanobacteria.</title>
        <authorList>
            <person name="Will S.E."/>
            <person name="Henke P."/>
            <person name="Boedeker C."/>
            <person name="Huang S."/>
            <person name="Brinkmann H."/>
            <person name="Rohde M."/>
            <person name="Jarek M."/>
            <person name="Friedl T."/>
            <person name="Seufert S."/>
            <person name="Schumacher M."/>
            <person name="Overmann J."/>
            <person name="Neumann-Schaal M."/>
            <person name="Petersen J."/>
        </authorList>
    </citation>
    <scope>NUCLEOTIDE SEQUENCE [LARGE SCALE GENOMIC DNA]</scope>
    <source>
        <strain evidence="1">PCC 7102</strain>
    </source>
</reference>
<dbReference type="CDD" id="cd03062">
    <property type="entry name" value="TRX_Fd_Sucrase"/>
    <property type="match status" value="1"/>
</dbReference>
<comment type="caution">
    <text evidence="1">The sequence shown here is derived from an EMBL/GenBank/DDBJ whole genome shotgun (WGS) entry which is preliminary data.</text>
</comment>
<sequence>MDTFFCAEESRQAGEDPIGTADTYKMYVLLECPTPWTETAINSKFIPDNLRILYKEIAQTELSVRLLLIYNERLYQKGSTKCIIYNKSQEVSANYIKHEFEVSHIQDVAPVLKQYFIDGNIHSKIINTQTRDILVCTHGSNDKCCAKYGNPFYRQALATVADLSLTHVRIWQVSHFGGHRFAPTVIDFPEARYYARLDQNSFFSILTQTGNTEYLNQCFKNNYRGWGILPEPAQVLERELILLYGWDWFNYKLINYHLLAQNETGNYHRIEISFVKPNNYLIRVQADVVEDESKVIYLIGECNGTELEKTPQFTVKNIIYV</sequence>
<protein>
    <recommendedName>
        <fullName evidence="3">Sucrase ferredoxin</fullName>
    </recommendedName>
</protein>
<dbReference type="RefSeq" id="WP_127082943.1">
    <property type="nucleotide sequence ID" value="NZ_RSCL01000011.1"/>
</dbReference>
<accession>A0A3S1AM28</accession>
<dbReference type="EMBL" id="RSCL01000011">
    <property type="protein sequence ID" value="RUT04333.1"/>
    <property type="molecule type" value="Genomic_DNA"/>
</dbReference>
<name>A0A3S1AM28_9CYAN</name>
<evidence type="ECO:0008006" key="3">
    <source>
        <dbReference type="Google" id="ProtNLM"/>
    </source>
</evidence>
<dbReference type="Pfam" id="PF06999">
    <property type="entry name" value="Suc_Fer-like"/>
    <property type="match status" value="1"/>
</dbReference>
<dbReference type="Proteomes" id="UP000271624">
    <property type="component" value="Unassembled WGS sequence"/>
</dbReference>
<dbReference type="PANTHER" id="PTHR31902:SF22">
    <property type="entry name" value="SLL1203 PROTEIN"/>
    <property type="match status" value="1"/>
</dbReference>
<dbReference type="InterPro" id="IPR010350">
    <property type="entry name" value="Aim32/Apd1-like_bac"/>
</dbReference>
<dbReference type="Gene3D" id="3.40.30.10">
    <property type="entry name" value="Glutaredoxin"/>
    <property type="match status" value="1"/>
</dbReference>
<dbReference type="OrthoDB" id="3399139at2"/>
<keyword evidence="2" id="KW-1185">Reference proteome</keyword>
<evidence type="ECO:0000313" key="2">
    <source>
        <dbReference type="Proteomes" id="UP000271624"/>
    </source>
</evidence>
<dbReference type="InterPro" id="IPR009737">
    <property type="entry name" value="Aim32/Apd1-like"/>
</dbReference>
<dbReference type="PIRSF" id="PIRSF035042">
    <property type="entry name" value="UCP035042_thirdx"/>
    <property type="match status" value="1"/>
</dbReference>
<gene>
    <name evidence="1" type="ORF">DSM106972_045610</name>
</gene>
<proteinExistence type="predicted"/>
<organism evidence="1 2">
    <name type="scientific">Dulcicalothrix desertica PCC 7102</name>
    <dbReference type="NCBI Taxonomy" id="232991"/>
    <lineage>
        <taxon>Bacteria</taxon>
        <taxon>Bacillati</taxon>
        <taxon>Cyanobacteriota</taxon>
        <taxon>Cyanophyceae</taxon>
        <taxon>Nostocales</taxon>
        <taxon>Calotrichaceae</taxon>
        <taxon>Dulcicalothrix</taxon>
    </lineage>
</organism>